<gene>
    <name evidence="1" type="ORF">METZ01_LOCUS460643</name>
</gene>
<name>A0A383AJP7_9ZZZZ</name>
<organism evidence="1">
    <name type="scientific">marine metagenome</name>
    <dbReference type="NCBI Taxonomy" id="408172"/>
    <lineage>
        <taxon>unclassified sequences</taxon>
        <taxon>metagenomes</taxon>
        <taxon>ecological metagenomes</taxon>
    </lineage>
</organism>
<dbReference type="AlphaFoldDB" id="A0A383AJP7"/>
<evidence type="ECO:0000313" key="1">
    <source>
        <dbReference type="EMBL" id="SVE07789.1"/>
    </source>
</evidence>
<accession>A0A383AJP7</accession>
<protein>
    <submittedName>
        <fullName evidence="1">Uncharacterized protein</fullName>
    </submittedName>
</protein>
<sequence>MANKQYFFHIAIFIENPSYFIQQQVVFSTKNVYNLETK</sequence>
<reference evidence="1" key="1">
    <citation type="submission" date="2018-05" db="EMBL/GenBank/DDBJ databases">
        <authorList>
            <person name="Lanie J.A."/>
            <person name="Ng W.-L."/>
            <person name="Kazmierczak K.M."/>
            <person name="Andrzejewski T.M."/>
            <person name="Davidsen T.M."/>
            <person name="Wayne K.J."/>
            <person name="Tettelin H."/>
            <person name="Glass J.I."/>
            <person name="Rusch D."/>
            <person name="Podicherti R."/>
            <person name="Tsui H.-C.T."/>
            <person name="Winkler M.E."/>
        </authorList>
    </citation>
    <scope>NUCLEOTIDE SEQUENCE</scope>
</reference>
<proteinExistence type="predicted"/>
<dbReference type="EMBL" id="UINC01192576">
    <property type="protein sequence ID" value="SVE07789.1"/>
    <property type="molecule type" value="Genomic_DNA"/>
</dbReference>